<keyword evidence="3" id="KW-0378">Hydrolase</keyword>
<dbReference type="CDD" id="cd00882">
    <property type="entry name" value="Ras_like_GTPase"/>
    <property type="match status" value="1"/>
</dbReference>
<keyword evidence="2" id="KW-0547">Nucleotide-binding</keyword>
<evidence type="ECO:0000313" key="6">
    <source>
        <dbReference type="Proteomes" id="UP000323454"/>
    </source>
</evidence>
<keyword evidence="4" id="KW-0342">GTP-binding</keyword>
<dbReference type="RefSeq" id="WP_149848770.1">
    <property type="nucleotide sequence ID" value="NZ_VUOB01000011.1"/>
</dbReference>
<dbReference type="InterPro" id="IPR004130">
    <property type="entry name" value="Gpn"/>
</dbReference>
<dbReference type="Pfam" id="PF03029">
    <property type="entry name" value="ATP_bind_1"/>
    <property type="match status" value="1"/>
</dbReference>
<reference evidence="5 6" key="1">
    <citation type="submission" date="2019-09" db="EMBL/GenBank/DDBJ databases">
        <title>Goodfellowia gen. nov., a new genus of the Pseudonocardineae related to Actinoalloteichus, containing Goodfellowia coeruleoviolacea gen. nov., comb. nov. gen. nov., comb. nov.</title>
        <authorList>
            <person name="Labeda D."/>
        </authorList>
    </citation>
    <scope>NUCLEOTIDE SEQUENCE [LARGE SCALE GENOMIC DNA]</scope>
    <source>
        <strain evidence="5 6">AN110305</strain>
    </source>
</reference>
<evidence type="ECO:0000313" key="5">
    <source>
        <dbReference type="EMBL" id="KAA2264287.1"/>
    </source>
</evidence>
<dbReference type="InterPro" id="IPR027417">
    <property type="entry name" value="P-loop_NTPase"/>
</dbReference>
<organism evidence="5 6">
    <name type="scientific">Solihabitans fulvus</name>
    <dbReference type="NCBI Taxonomy" id="1892852"/>
    <lineage>
        <taxon>Bacteria</taxon>
        <taxon>Bacillati</taxon>
        <taxon>Actinomycetota</taxon>
        <taxon>Actinomycetes</taxon>
        <taxon>Pseudonocardiales</taxon>
        <taxon>Pseudonocardiaceae</taxon>
        <taxon>Solihabitans</taxon>
    </lineage>
</organism>
<dbReference type="GO" id="GO:0016787">
    <property type="term" value="F:hydrolase activity"/>
    <property type="evidence" value="ECO:0007669"/>
    <property type="project" value="UniProtKB-KW"/>
</dbReference>
<dbReference type="OrthoDB" id="3371691at2"/>
<accession>A0A5B2XKK0</accession>
<keyword evidence="6" id="KW-1185">Reference proteome</keyword>
<evidence type="ECO:0000256" key="4">
    <source>
        <dbReference type="ARBA" id="ARBA00023134"/>
    </source>
</evidence>
<dbReference type="GO" id="GO:0005524">
    <property type="term" value="F:ATP binding"/>
    <property type="evidence" value="ECO:0007669"/>
    <property type="project" value="UniProtKB-KW"/>
</dbReference>
<dbReference type="SUPFAM" id="SSF52540">
    <property type="entry name" value="P-loop containing nucleoside triphosphate hydrolases"/>
    <property type="match status" value="1"/>
</dbReference>
<dbReference type="PANTHER" id="PTHR42708:SF1">
    <property type="entry name" value="GLIDING MOTILITY PROTEIN MGLA"/>
    <property type="match status" value="1"/>
</dbReference>
<evidence type="ECO:0000256" key="2">
    <source>
        <dbReference type="ARBA" id="ARBA00022741"/>
    </source>
</evidence>
<proteinExistence type="inferred from homology"/>
<protein>
    <submittedName>
        <fullName evidence="5">ATP-binding protein</fullName>
    </submittedName>
</protein>
<comment type="similarity">
    <text evidence="1">Belongs to the GPN-loop GTPase family.</text>
</comment>
<reference evidence="5 6" key="2">
    <citation type="submission" date="2019-09" db="EMBL/GenBank/DDBJ databases">
        <authorList>
            <person name="Jin C."/>
        </authorList>
    </citation>
    <scope>NUCLEOTIDE SEQUENCE [LARGE SCALE GENOMIC DNA]</scope>
    <source>
        <strain evidence="5 6">AN110305</strain>
    </source>
</reference>
<dbReference type="AlphaFoldDB" id="A0A5B2XKK0"/>
<dbReference type="GO" id="GO:0005525">
    <property type="term" value="F:GTP binding"/>
    <property type="evidence" value="ECO:0007669"/>
    <property type="project" value="UniProtKB-KW"/>
</dbReference>
<dbReference type="InterPro" id="IPR052705">
    <property type="entry name" value="Gliding_Motility_GTPase"/>
</dbReference>
<keyword evidence="5" id="KW-0067">ATP-binding</keyword>
<dbReference type="PANTHER" id="PTHR42708">
    <property type="entry name" value="ATP/GTP-BINDING PROTEIN-RELATED"/>
    <property type="match status" value="1"/>
</dbReference>
<name>A0A5B2XKK0_9PSEU</name>
<evidence type="ECO:0000256" key="1">
    <source>
        <dbReference type="ARBA" id="ARBA00005290"/>
    </source>
</evidence>
<sequence length="204" mass="22206">MSGRSDHGGLPKPAYPSAVKIVVSGGFGVGKTTFIGAISEIEPLTTEAAMTEASVGVDNTSELPDKSTTTVAFDFGRITLDRSLVLYLFGTPGQDRFAFLWDDLAEGALGAVILADTRRIEDCYPAVDYFEERNLPFLLAVNQFDGADRFELEEVREALGIDENVPIVECDARGRESVKEALVALIEQVLLHRVRRGQVDAALR</sequence>
<gene>
    <name evidence="5" type="ORF">F0L68_07650</name>
</gene>
<dbReference type="EMBL" id="VUOB01000011">
    <property type="protein sequence ID" value="KAA2264287.1"/>
    <property type="molecule type" value="Genomic_DNA"/>
</dbReference>
<dbReference type="Proteomes" id="UP000323454">
    <property type="component" value="Unassembled WGS sequence"/>
</dbReference>
<dbReference type="Gene3D" id="3.40.50.300">
    <property type="entry name" value="P-loop containing nucleotide triphosphate hydrolases"/>
    <property type="match status" value="1"/>
</dbReference>
<evidence type="ECO:0000256" key="3">
    <source>
        <dbReference type="ARBA" id="ARBA00022801"/>
    </source>
</evidence>
<dbReference type="PRINTS" id="PR00449">
    <property type="entry name" value="RASTRNSFRMNG"/>
</dbReference>
<comment type="caution">
    <text evidence="5">The sequence shown here is derived from an EMBL/GenBank/DDBJ whole genome shotgun (WGS) entry which is preliminary data.</text>
</comment>